<proteinExistence type="predicted"/>
<feature type="domain" description="Secretion system C-terminal sorting" evidence="3">
    <location>
        <begin position="280"/>
        <end position="340"/>
    </location>
</feature>
<dbReference type="Gene3D" id="2.120.10.30">
    <property type="entry name" value="TolB, C-terminal domain"/>
    <property type="match status" value="1"/>
</dbReference>
<organism evidence="4 5">
    <name type="scientific">Constantimarinum furrinae</name>
    <dbReference type="NCBI Taxonomy" id="2562285"/>
    <lineage>
        <taxon>Bacteria</taxon>
        <taxon>Pseudomonadati</taxon>
        <taxon>Bacteroidota</taxon>
        <taxon>Flavobacteriia</taxon>
        <taxon>Flavobacteriales</taxon>
        <taxon>Flavobacteriaceae</taxon>
        <taxon>Altibacter/Constantimarinum group</taxon>
        <taxon>Constantimarinum</taxon>
    </lineage>
</organism>
<dbReference type="InterPro" id="IPR026444">
    <property type="entry name" value="Secre_tail"/>
</dbReference>
<gene>
    <name evidence="4" type="ORF">ALE3EI_2395</name>
</gene>
<dbReference type="Proteomes" id="UP000515514">
    <property type="component" value="Chromosome"/>
</dbReference>
<feature type="signal peptide" evidence="2">
    <location>
        <begin position="1"/>
        <end position="20"/>
    </location>
</feature>
<dbReference type="Pfam" id="PF18962">
    <property type="entry name" value="Por_Secre_tail"/>
    <property type="match status" value="1"/>
</dbReference>
<dbReference type="EMBL" id="CP052909">
    <property type="protein sequence ID" value="QNJ98933.1"/>
    <property type="molecule type" value="Genomic_DNA"/>
</dbReference>
<dbReference type="NCBIfam" id="TIGR04183">
    <property type="entry name" value="Por_Secre_tail"/>
    <property type="match status" value="1"/>
</dbReference>
<protein>
    <recommendedName>
        <fullName evidence="3">Secretion system C-terminal sorting domain-containing protein</fullName>
    </recommendedName>
</protein>
<dbReference type="InterPro" id="IPR051200">
    <property type="entry name" value="Host-pathogen_enzymatic-act"/>
</dbReference>
<evidence type="ECO:0000256" key="1">
    <source>
        <dbReference type="ARBA" id="ARBA00022729"/>
    </source>
</evidence>
<dbReference type="RefSeq" id="WP_186988994.1">
    <property type="nucleotide sequence ID" value="NZ_CP052909.1"/>
</dbReference>
<evidence type="ECO:0000256" key="2">
    <source>
        <dbReference type="SAM" id="SignalP"/>
    </source>
</evidence>
<evidence type="ECO:0000259" key="3">
    <source>
        <dbReference type="Pfam" id="PF18962"/>
    </source>
</evidence>
<keyword evidence="5" id="KW-1185">Reference proteome</keyword>
<keyword evidence="1 2" id="KW-0732">Signal</keyword>
<evidence type="ECO:0000313" key="4">
    <source>
        <dbReference type="EMBL" id="QNJ98933.1"/>
    </source>
</evidence>
<sequence>MRTLYLFLLLICIPLCSVNAQLTDVVTGLNDPSRLLLNGNDLYFTTPSTISKIDITVPSPTPEVVVTGLSTATGMVLNGNDLYVAQFNGGKISKIDISNPNPTVQDVITGLNTPNGLAIRGNFIYFSDNNNNTVRRVDYTNPGAPEVVATSAFNFNPIGLVFDDNLLYISSGIANRVSTVDVTSGVTTPVDVVVGVNRPLGIRLNSTNLYIAERNDNKISVNDITSGSNIAEDLVTGLNQPSDIALNNEFLFILESGANKISKYPLLLGIEESNASRLTLYPNPANGGIINISGVQEPAAVAIMNMLGQKVKELTLSPMEEIDISDLASGSYILSIDDTTHLRFIKN</sequence>
<feature type="chain" id="PRO_5028883323" description="Secretion system C-terminal sorting domain-containing protein" evidence="2">
    <location>
        <begin position="21"/>
        <end position="347"/>
    </location>
</feature>
<dbReference type="InterPro" id="IPR011042">
    <property type="entry name" value="6-blade_b-propeller_TolB-like"/>
</dbReference>
<dbReference type="PANTHER" id="PTHR47197">
    <property type="entry name" value="PROTEIN NIRF"/>
    <property type="match status" value="1"/>
</dbReference>
<accession>A0A7G8PX67</accession>
<dbReference type="SUPFAM" id="SSF101898">
    <property type="entry name" value="NHL repeat"/>
    <property type="match status" value="1"/>
</dbReference>
<reference evidence="4 5" key="1">
    <citation type="submission" date="2020-04" db="EMBL/GenBank/DDBJ databases">
        <title>Genome sequence of Altibacter aquimarinus strain ALE3EI.</title>
        <authorList>
            <person name="Oh H.-M."/>
            <person name="Jang D."/>
        </authorList>
    </citation>
    <scope>NUCLEOTIDE SEQUENCE [LARGE SCALE GENOMIC DNA]</scope>
    <source>
        <strain evidence="4 5">ALE3EI</strain>
    </source>
</reference>
<dbReference type="PANTHER" id="PTHR47197:SF3">
    <property type="entry name" value="DIHYDRO-HEME D1 DEHYDROGENASE"/>
    <property type="match status" value="1"/>
</dbReference>
<dbReference type="KEGG" id="alti:ALE3EI_2395"/>
<evidence type="ECO:0000313" key="5">
    <source>
        <dbReference type="Proteomes" id="UP000515514"/>
    </source>
</evidence>
<dbReference type="AlphaFoldDB" id="A0A7G8PX67"/>
<name>A0A7G8PX67_9FLAO</name>